<dbReference type="GO" id="GO:0000978">
    <property type="term" value="F:RNA polymerase II cis-regulatory region sequence-specific DNA binding"/>
    <property type="evidence" value="ECO:0007669"/>
    <property type="project" value="TreeGrafter"/>
</dbReference>
<dbReference type="GO" id="GO:0030154">
    <property type="term" value="P:cell differentiation"/>
    <property type="evidence" value="ECO:0007669"/>
    <property type="project" value="TreeGrafter"/>
</dbReference>
<feature type="compositionally biased region" description="Polar residues" evidence="4">
    <location>
        <begin position="128"/>
        <end position="140"/>
    </location>
</feature>
<dbReference type="CDD" id="cd01389">
    <property type="entry name" value="HMG-box_ROX1-like"/>
    <property type="match status" value="1"/>
</dbReference>
<evidence type="ECO:0000256" key="3">
    <source>
        <dbReference type="PROSITE-ProRule" id="PRU00267"/>
    </source>
</evidence>
<dbReference type="SUPFAM" id="SSF47095">
    <property type="entry name" value="HMG-box"/>
    <property type="match status" value="1"/>
</dbReference>
<evidence type="ECO:0000256" key="1">
    <source>
        <dbReference type="ARBA" id="ARBA00023125"/>
    </source>
</evidence>
<proteinExistence type="predicted"/>
<sequence length="306" mass="33984">MSTFNSPNLPAESDFYSTHLELPSNETLLSQAGLPTTMDFPMLSDTNFLEVPQITTTPEVYPPPSNPLQTAWGGLTFSLASHDAASNWGAYQYLSNVLSCYNNLCTLTPPQSAHNSPNLLATTTPTDQMTAADTSSQSTAGPVRRNSTATRNRTRNRSRSESNHIKRPLNPFMIYRQEKHQELNRKRTGPGVPIGEVSKLIGSMWKRESKATQKYYYDRAEQLKQEHKAKYPDYKYNPRKSKQVTGAKRSRSNSSAGEASSELSLMPSPNFSLLHTPPMQGSSDTTYLSPDNHITSLNLTDLSNST</sequence>
<keyword evidence="7" id="KW-1185">Reference proteome</keyword>
<dbReference type="Pfam" id="PF00505">
    <property type="entry name" value="HMG_box"/>
    <property type="match status" value="1"/>
</dbReference>
<dbReference type="Proteomes" id="UP001150925">
    <property type="component" value="Unassembled WGS sequence"/>
</dbReference>
<dbReference type="OrthoDB" id="6247875at2759"/>
<dbReference type="GO" id="GO:0005634">
    <property type="term" value="C:nucleus"/>
    <property type="evidence" value="ECO:0007669"/>
    <property type="project" value="UniProtKB-UniRule"/>
</dbReference>
<dbReference type="PANTHER" id="PTHR10270">
    <property type="entry name" value="SOX TRANSCRIPTION FACTOR"/>
    <property type="match status" value="1"/>
</dbReference>
<dbReference type="EMBL" id="JANBPY010002071">
    <property type="protein sequence ID" value="KAJ1956733.1"/>
    <property type="molecule type" value="Genomic_DNA"/>
</dbReference>
<evidence type="ECO:0000256" key="4">
    <source>
        <dbReference type="SAM" id="MobiDB-lite"/>
    </source>
</evidence>
<keyword evidence="3" id="KW-0539">Nucleus</keyword>
<feature type="DNA-binding region" description="HMG box" evidence="3">
    <location>
        <begin position="165"/>
        <end position="235"/>
    </location>
</feature>
<protein>
    <recommendedName>
        <fullName evidence="5">HMG box domain-containing protein</fullName>
    </recommendedName>
</protein>
<keyword evidence="2" id="KW-0804">Transcription</keyword>
<dbReference type="GO" id="GO:0001228">
    <property type="term" value="F:DNA-binding transcription activator activity, RNA polymerase II-specific"/>
    <property type="evidence" value="ECO:0007669"/>
    <property type="project" value="TreeGrafter"/>
</dbReference>
<dbReference type="PANTHER" id="PTHR10270:SF161">
    <property type="entry name" value="SEX-DETERMINING REGION Y PROTEIN"/>
    <property type="match status" value="1"/>
</dbReference>
<keyword evidence="1 3" id="KW-0238">DNA-binding</keyword>
<feature type="compositionally biased region" description="Polar residues" evidence="4">
    <location>
        <begin position="267"/>
        <end position="291"/>
    </location>
</feature>
<evidence type="ECO:0000313" key="7">
    <source>
        <dbReference type="Proteomes" id="UP001150925"/>
    </source>
</evidence>
<accession>A0A9W8E4W7</accession>
<feature type="region of interest" description="Disordered" evidence="4">
    <location>
        <begin position="128"/>
        <end position="173"/>
    </location>
</feature>
<dbReference type="InterPro" id="IPR009071">
    <property type="entry name" value="HMG_box_dom"/>
</dbReference>
<evidence type="ECO:0000259" key="5">
    <source>
        <dbReference type="PROSITE" id="PS50118"/>
    </source>
</evidence>
<feature type="domain" description="HMG box" evidence="5">
    <location>
        <begin position="165"/>
        <end position="235"/>
    </location>
</feature>
<organism evidence="6 7">
    <name type="scientific">Dispira parvispora</name>
    <dbReference type="NCBI Taxonomy" id="1520584"/>
    <lineage>
        <taxon>Eukaryota</taxon>
        <taxon>Fungi</taxon>
        <taxon>Fungi incertae sedis</taxon>
        <taxon>Zoopagomycota</taxon>
        <taxon>Kickxellomycotina</taxon>
        <taxon>Dimargaritomycetes</taxon>
        <taxon>Dimargaritales</taxon>
        <taxon>Dimargaritaceae</taxon>
        <taxon>Dispira</taxon>
    </lineage>
</organism>
<dbReference type="PROSITE" id="PS50118">
    <property type="entry name" value="HMG_BOX_2"/>
    <property type="match status" value="1"/>
</dbReference>
<reference evidence="6" key="1">
    <citation type="submission" date="2022-07" db="EMBL/GenBank/DDBJ databases">
        <title>Phylogenomic reconstructions and comparative analyses of Kickxellomycotina fungi.</title>
        <authorList>
            <person name="Reynolds N.K."/>
            <person name="Stajich J.E."/>
            <person name="Barry K."/>
            <person name="Grigoriev I.V."/>
            <person name="Crous P."/>
            <person name="Smith M.E."/>
        </authorList>
    </citation>
    <scope>NUCLEOTIDE SEQUENCE</scope>
    <source>
        <strain evidence="6">RSA 1196</strain>
    </source>
</reference>
<dbReference type="InterPro" id="IPR036910">
    <property type="entry name" value="HMG_box_dom_sf"/>
</dbReference>
<evidence type="ECO:0000313" key="6">
    <source>
        <dbReference type="EMBL" id="KAJ1956733.1"/>
    </source>
</evidence>
<dbReference type="Gene3D" id="1.10.30.10">
    <property type="entry name" value="High mobility group box domain"/>
    <property type="match status" value="1"/>
</dbReference>
<feature type="region of interest" description="Disordered" evidence="4">
    <location>
        <begin position="228"/>
        <end position="291"/>
    </location>
</feature>
<dbReference type="SMART" id="SM00398">
    <property type="entry name" value="HMG"/>
    <property type="match status" value="1"/>
</dbReference>
<feature type="compositionally biased region" description="Low complexity" evidence="4">
    <location>
        <begin position="252"/>
        <end position="265"/>
    </location>
</feature>
<comment type="caution">
    <text evidence="6">The sequence shown here is derived from an EMBL/GenBank/DDBJ whole genome shotgun (WGS) entry which is preliminary data.</text>
</comment>
<dbReference type="InterPro" id="IPR050140">
    <property type="entry name" value="SRY-related_HMG-box_TF-like"/>
</dbReference>
<dbReference type="AlphaFoldDB" id="A0A9W8E4W7"/>
<gene>
    <name evidence="6" type="ORF">IWQ62_005241</name>
</gene>
<feature type="non-terminal residue" evidence="6">
    <location>
        <position position="306"/>
    </location>
</feature>
<name>A0A9W8E4W7_9FUNG</name>
<evidence type="ECO:0000256" key="2">
    <source>
        <dbReference type="ARBA" id="ARBA00023163"/>
    </source>
</evidence>